<dbReference type="InterPro" id="IPR050483">
    <property type="entry name" value="CoA-transferase_III_domain"/>
</dbReference>
<accession>A0A3R7LGX1</accession>
<dbReference type="Gene3D" id="3.30.1540.10">
    <property type="entry name" value="formyl-coa transferase, domain 3"/>
    <property type="match status" value="1"/>
</dbReference>
<dbReference type="EMBL" id="NKDB02000001">
    <property type="protein sequence ID" value="RKJ98951.1"/>
    <property type="molecule type" value="Genomic_DNA"/>
</dbReference>
<comment type="caution">
    <text evidence="2">The sequence shown here is derived from an EMBL/GenBank/DDBJ whole genome shotgun (WGS) entry which is preliminary data.</text>
</comment>
<gene>
    <name evidence="2" type="ORF">CE154_004175</name>
</gene>
<reference evidence="2 3" key="1">
    <citation type="submission" date="2018-09" db="EMBL/GenBank/DDBJ databases">
        <title>Genome comparison of Alicycliphilus sp. BQ1, a polyurethanolytic bacterium, with its closest phylogenetic relatives Alicycliphilus denitrificans BC and K601, unable to attack polyurethane.</title>
        <authorList>
            <person name="Loza-Tavera H."/>
            <person name="Lozano L."/>
            <person name="Cevallos M."/>
            <person name="Maya-Lucas O."/>
            <person name="Garcia-Mena J."/>
            <person name="Hernandez J."/>
        </authorList>
    </citation>
    <scope>NUCLEOTIDE SEQUENCE [LARGE SCALE GENOMIC DNA]</scope>
    <source>
        <strain evidence="2 3">BQ1</strain>
    </source>
</reference>
<dbReference type="InterPro" id="IPR044855">
    <property type="entry name" value="CoA-Trfase_III_dom3_sf"/>
</dbReference>
<dbReference type="PANTHER" id="PTHR48207">
    <property type="entry name" value="SUCCINATE--HYDROXYMETHYLGLUTARATE COA-TRANSFERASE"/>
    <property type="match status" value="1"/>
</dbReference>
<dbReference type="Gene3D" id="3.40.50.10540">
    <property type="entry name" value="Crotonobetainyl-coa:carnitine coa-transferase, domain 1"/>
    <property type="match status" value="1"/>
</dbReference>
<dbReference type="AlphaFoldDB" id="A0A3R7LGX1"/>
<evidence type="ECO:0000313" key="3">
    <source>
        <dbReference type="Proteomes" id="UP000216225"/>
    </source>
</evidence>
<proteinExistence type="predicted"/>
<dbReference type="SUPFAM" id="SSF89796">
    <property type="entry name" value="CoA-transferase family III (CaiB/BaiF)"/>
    <property type="match status" value="1"/>
</dbReference>
<name>A0A3R7LGX1_9BURK</name>
<dbReference type="InterPro" id="IPR023606">
    <property type="entry name" value="CoA-Trfase_III_dom_1_sf"/>
</dbReference>
<keyword evidence="1 2" id="KW-0808">Transferase</keyword>
<dbReference type="Proteomes" id="UP000216225">
    <property type="component" value="Unassembled WGS sequence"/>
</dbReference>
<sequence>MSIKPLAGVKVLDFSKVLAGPLCSQGLADLGAEVIKVEDCSRGDDTRGWPPFREGDGAVFVYANRRKRSLALNLKTPEAQAIIRKLVKTADIVMESYGPDVPEKLHIDHDSLKAVKPDLIYCSVSGFGRTGPLSHGKGYDMILQAFTGMVSIMGEPDSGPVRAPYSPVDQGTGMHALSAILAALLHKRNTGEGCRIDVSLFDTGVAFLGYMMQSYWEKGAEPKRFGCAHESLCPYQNFMAADKPILIGVASEPLWQRFCAAVGHPEMASDPRFRTNADRVRNRDVVIAAVQAIIGQRSSEEWVEKLTGEGIPCTQINTFKEVLTHPHTLASGLILDYESPNYGKLQSIGQPVKFNGQRADAGSAAPRHAQHTEEILRELGMDDDAITALEKAGAISRTGKDSEQRQS</sequence>
<dbReference type="PANTHER" id="PTHR48207:SF3">
    <property type="entry name" value="SUCCINATE--HYDROXYMETHYLGLUTARATE COA-TRANSFERASE"/>
    <property type="match status" value="1"/>
</dbReference>
<dbReference type="RefSeq" id="WP_094435421.1">
    <property type="nucleotide sequence ID" value="NZ_AP024172.1"/>
</dbReference>
<organism evidence="2 3">
    <name type="scientific">Alicycliphilus denitrificans</name>
    <dbReference type="NCBI Taxonomy" id="179636"/>
    <lineage>
        <taxon>Bacteria</taxon>
        <taxon>Pseudomonadati</taxon>
        <taxon>Pseudomonadota</taxon>
        <taxon>Betaproteobacteria</taxon>
        <taxon>Burkholderiales</taxon>
        <taxon>Comamonadaceae</taxon>
        <taxon>Alicycliphilus</taxon>
    </lineage>
</organism>
<dbReference type="GO" id="GO:0008410">
    <property type="term" value="F:CoA-transferase activity"/>
    <property type="evidence" value="ECO:0007669"/>
    <property type="project" value="TreeGrafter"/>
</dbReference>
<dbReference type="InterPro" id="IPR003673">
    <property type="entry name" value="CoA-Trfase_fam_III"/>
</dbReference>
<protein>
    <submittedName>
        <fullName evidence="2">CoA transferase</fullName>
    </submittedName>
</protein>
<dbReference type="Pfam" id="PF02515">
    <property type="entry name" value="CoA_transf_3"/>
    <property type="match status" value="1"/>
</dbReference>
<evidence type="ECO:0000313" key="2">
    <source>
        <dbReference type="EMBL" id="RKJ98951.1"/>
    </source>
</evidence>
<evidence type="ECO:0000256" key="1">
    <source>
        <dbReference type="ARBA" id="ARBA00022679"/>
    </source>
</evidence>